<dbReference type="PANTHER" id="PTHR39569">
    <property type="entry name" value="INORGANIC TRIPHOSPHATASE"/>
    <property type="match status" value="1"/>
</dbReference>
<name>A0ABT5FBL9_9GAMM</name>
<dbReference type="SMART" id="SM01118">
    <property type="entry name" value="CYTH"/>
    <property type="match status" value="1"/>
</dbReference>
<dbReference type="Gene3D" id="2.40.320.10">
    <property type="entry name" value="Hypothetical Protein Pfu-838710-001"/>
    <property type="match status" value="1"/>
</dbReference>
<dbReference type="SUPFAM" id="SSF55154">
    <property type="entry name" value="CYTH-like phosphatases"/>
    <property type="match status" value="1"/>
</dbReference>
<dbReference type="Proteomes" id="UP001528411">
    <property type="component" value="Unassembled WGS sequence"/>
</dbReference>
<dbReference type="InterPro" id="IPR033469">
    <property type="entry name" value="CYTH-like_dom_sf"/>
</dbReference>
<accession>A0ABT5FBL9</accession>
<protein>
    <submittedName>
        <fullName evidence="2">CYTH domain-containing protein</fullName>
    </submittedName>
</protein>
<dbReference type="PANTHER" id="PTHR39569:SF1">
    <property type="entry name" value="INORGANIC TRIPHOSPHATASE"/>
    <property type="match status" value="1"/>
</dbReference>
<keyword evidence="3" id="KW-1185">Reference proteome</keyword>
<dbReference type="InterPro" id="IPR023577">
    <property type="entry name" value="CYTH_domain"/>
</dbReference>
<sequence>MEIELKFLLHENKIDQFKKLIENDMFRAVRKPTLVLSNAYFDTPDNDLRAFDMGLRTRCSEDKNGQGWSEQTVKLAGKDIGGLHQRPEHNVRLSDVPQTKCFADLTQFDPTIWPANFETEKLQRKLIKQFETVFSRNIWHITMPSGTLIECVLDEGYVESGENKTPICEIELELVKGNVADIFNLAQFLVVHLPLRFGTLSKAARGYMLVNDKTLESYNLEAINVEHDVTVEHGMIQMLSEGLKFVQHHEMVFVEQHSLKALRRTIDGFSQLIHILQLFSKVLPVASAEQLIKGFKHCRKTLSWVDIFYQFKQLTNRPTPYRNKIKDSESLSELLRRQMTHEEQMADASAFSKVQNITC</sequence>
<evidence type="ECO:0000313" key="2">
    <source>
        <dbReference type="EMBL" id="MDC2888930.1"/>
    </source>
</evidence>
<evidence type="ECO:0000313" key="3">
    <source>
        <dbReference type="Proteomes" id="UP001528411"/>
    </source>
</evidence>
<evidence type="ECO:0000259" key="1">
    <source>
        <dbReference type="PROSITE" id="PS51707"/>
    </source>
</evidence>
<feature type="domain" description="CYTH" evidence="1">
    <location>
        <begin position="1"/>
        <end position="213"/>
    </location>
</feature>
<dbReference type="EMBL" id="JAQOMS010000002">
    <property type="protein sequence ID" value="MDC2888930.1"/>
    <property type="molecule type" value="Genomic_DNA"/>
</dbReference>
<organism evidence="2 3">
    <name type="scientific">Psychrosphaera algicola</name>
    <dbReference type="NCBI Taxonomy" id="3023714"/>
    <lineage>
        <taxon>Bacteria</taxon>
        <taxon>Pseudomonadati</taxon>
        <taxon>Pseudomonadota</taxon>
        <taxon>Gammaproteobacteria</taxon>
        <taxon>Alteromonadales</taxon>
        <taxon>Pseudoalteromonadaceae</taxon>
        <taxon>Psychrosphaera</taxon>
    </lineage>
</organism>
<reference evidence="2 3" key="1">
    <citation type="submission" date="2023-01" db="EMBL/GenBank/DDBJ databases">
        <title>Psychrosphaera sp. nov., isolated from marine algae.</title>
        <authorList>
            <person name="Bayburt H."/>
            <person name="Choi B.J."/>
            <person name="Kim J.M."/>
            <person name="Choi D.G."/>
            <person name="Jeon C.O."/>
        </authorList>
    </citation>
    <scope>NUCLEOTIDE SEQUENCE [LARGE SCALE GENOMIC DNA]</scope>
    <source>
        <strain evidence="2 3">G1-22</strain>
    </source>
</reference>
<comment type="caution">
    <text evidence="2">The sequence shown here is derived from an EMBL/GenBank/DDBJ whole genome shotgun (WGS) entry which is preliminary data.</text>
</comment>
<dbReference type="PROSITE" id="PS51707">
    <property type="entry name" value="CYTH"/>
    <property type="match status" value="1"/>
</dbReference>
<dbReference type="InterPro" id="IPR039013">
    <property type="entry name" value="YgiF"/>
</dbReference>
<dbReference type="CDD" id="cd07756">
    <property type="entry name" value="CYTH-like_Pase_CHAD"/>
    <property type="match status" value="1"/>
</dbReference>
<gene>
    <name evidence="2" type="ORF">PN838_09305</name>
</gene>
<dbReference type="Pfam" id="PF01928">
    <property type="entry name" value="CYTH"/>
    <property type="match status" value="1"/>
</dbReference>
<proteinExistence type="predicted"/>
<dbReference type="RefSeq" id="WP_272180476.1">
    <property type="nucleotide sequence ID" value="NZ_JAQOMS010000002.1"/>
</dbReference>